<dbReference type="Gene3D" id="2.10.80.20">
    <property type="match status" value="1"/>
</dbReference>
<accession>A0AAD8A5N7</accession>
<reference evidence="2" key="2">
    <citation type="submission" date="2023-05" db="EMBL/GenBank/DDBJ databases">
        <authorList>
            <person name="Fouks B."/>
        </authorList>
    </citation>
    <scope>NUCLEOTIDE SEQUENCE</scope>
    <source>
        <strain evidence="2">Stay&amp;Tobe</strain>
        <tissue evidence="2">Testes</tissue>
    </source>
</reference>
<dbReference type="Pfam" id="PF12190">
    <property type="entry name" value="amfpi-1"/>
    <property type="match status" value="1"/>
</dbReference>
<sequence length="112" mass="12227">MLRFVLLGIFAACFLTASSLICDHNACDNVNCVQNVEASHRPPCRSDQVRSRRSFCGCCEVCVTLVDEGEYCGVYSGLTVPPLPYDCKEGLECLSVTPLTGVCLKQGGRRPY</sequence>
<evidence type="ECO:0000256" key="1">
    <source>
        <dbReference type="SAM" id="SignalP"/>
    </source>
</evidence>
<dbReference type="AlphaFoldDB" id="A0AAD8A5N7"/>
<proteinExistence type="predicted"/>
<gene>
    <name evidence="2" type="ORF">L9F63_027665</name>
</gene>
<feature type="signal peptide" evidence="1">
    <location>
        <begin position="1"/>
        <end position="19"/>
    </location>
</feature>
<keyword evidence="3" id="KW-1185">Reference proteome</keyword>
<dbReference type="EMBL" id="JASPKZ010003643">
    <property type="protein sequence ID" value="KAJ9593090.1"/>
    <property type="molecule type" value="Genomic_DNA"/>
</dbReference>
<name>A0AAD8A5N7_DIPPU</name>
<feature type="non-terminal residue" evidence="2">
    <location>
        <position position="1"/>
    </location>
</feature>
<protein>
    <submittedName>
        <fullName evidence="2">Uncharacterized protein</fullName>
    </submittedName>
</protein>
<evidence type="ECO:0000313" key="2">
    <source>
        <dbReference type="EMBL" id="KAJ9593090.1"/>
    </source>
</evidence>
<keyword evidence="1" id="KW-0732">Signal</keyword>
<dbReference type="GO" id="GO:0030414">
    <property type="term" value="F:peptidase inhibitor activity"/>
    <property type="evidence" value="ECO:0007669"/>
    <property type="project" value="InterPro"/>
</dbReference>
<dbReference type="InterPro" id="IPR021066">
    <property type="entry name" value="FPI1"/>
</dbReference>
<reference evidence="2" key="1">
    <citation type="journal article" date="2023" name="IScience">
        <title>Live-bearing cockroach genome reveals convergent evolutionary mechanisms linked to viviparity in insects and beyond.</title>
        <authorList>
            <person name="Fouks B."/>
            <person name="Harrison M.C."/>
            <person name="Mikhailova A.A."/>
            <person name="Marchal E."/>
            <person name="English S."/>
            <person name="Carruthers M."/>
            <person name="Jennings E.C."/>
            <person name="Chiamaka E.L."/>
            <person name="Frigard R.A."/>
            <person name="Pippel M."/>
            <person name="Attardo G.M."/>
            <person name="Benoit J.B."/>
            <person name="Bornberg-Bauer E."/>
            <person name="Tobe S.S."/>
        </authorList>
    </citation>
    <scope>NUCLEOTIDE SEQUENCE</scope>
    <source>
        <strain evidence="2">Stay&amp;Tobe</strain>
    </source>
</reference>
<feature type="chain" id="PRO_5042191417" evidence="1">
    <location>
        <begin position="20"/>
        <end position="112"/>
    </location>
</feature>
<dbReference type="InterPro" id="IPR053741">
    <property type="entry name" value="Ser_Fungal_Prot_Inhib_sf"/>
</dbReference>
<organism evidence="2 3">
    <name type="scientific">Diploptera punctata</name>
    <name type="common">Pacific beetle cockroach</name>
    <dbReference type="NCBI Taxonomy" id="6984"/>
    <lineage>
        <taxon>Eukaryota</taxon>
        <taxon>Metazoa</taxon>
        <taxon>Ecdysozoa</taxon>
        <taxon>Arthropoda</taxon>
        <taxon>Hexapoda</taxon>
        <taxon>Insecta</taxon>
        <taxon>Pterygota</taxon>
        <taxon>Neoptera</taxon>
        <taxon>Polyneoptera</taxon>
        <taxon>Dictyoptera</taxon>
        <taxon>Blattodea</taxon>
        <taxon>Blaberoidea</taxon>
        <taxon>Blaberidae</taxon>
        <taxon>Diplopterinae</taxon>
        <taxon>Diploptera</taxon>
    </lineage>
</organism>
<evidence type="ECO:0000313" key="3">
    <source>
        <dbReference type="Proteomes" id="UP001233999"/>
    </source>
</evidence>
<comment type="caution">
    <text evidence="2">The sequence shown here is derived from an EMBL/GenBank/DDBJ whole genome shotgun (WGS) entry which is preliminary data.</text>
</comment>
<dbReference type="Proteomes" id="UP001233999">
    <property type="component" value="Unassembled WGS sequence"/>
</dbReference>